<gene>
    <name evidence="2" type="ORF">CRG98_041876</name>
</gene>
<dbReference type="PANTHER" id="PTHR37610:SF97">
    <property type="entry name" value="RETROTRANSPOSON GAG DOMAIN-CONTAINING PROTEIN"/>
    <property type="match status" value="1"/>
</dbReference>
<evidence type="ECO:0008006" key="4">
    <source>
        <dbReference type="Google" id="ProtNLM"/>
    </source>
</evidence>
<protein>
    <recommendedName>
        <fullName evidence="4">Retrotransposon Copia-like N-terminal domain-containing protein</fullName>
    </recommendedName>
</protein>
<dbReference type="Proteomes" id="UP000233551">
    <property type="component" value="Unassembled WGS sequence"/>
</dbReference>
<dbReference type="AlphaFoldDB" id="A0A2I0I186"/>
<sequence>MQTAFQAKNKLDFIEGKVQQPAEGEAYHEQWVICNSMLVSWIFNHLEEELQNSVVGAKNAKVLWDYLTEQVTSSLGDDPSATIANEMGTIEPPATSFMDIQPLISRINAVRKPIRRGSLVLEENLGLLLPLFHNSIRAMRDSVSDMGNRDNLEASTRAAHLRHVRPSLLVGNGGPISQPNTSSLTVQQVTWQPKLRPMETSPQISAD</sequence>
<name>A0A2I0I186_PUNGR</name>
<reference evidence="2 3" key="1">
    <citation type="submission" date="2017-11" db="EMBL/GenBank/DDBJ databases">
        <title>De-novo sequencing of pomegranate (Punica granatum L.) genome.</title>
        <authorList>
            <person name="Akparov Z."/>
            <person name="Amiraslanov A."/>
            <person name="Hajiyeva S."/>
            <person name="Abbasov M."/>
            <person name="Kaur K."/>
            <person name="Hamwieh A."/>
            <person name="Solovyev V."/>
            <person name="Salamov A."/>
            <person name="Braich B."/>
            <person name="Kosarev P."/>
            <person name="Mahmoud A."/>
            <person name="Hajiyev E."/>
            <person name="Babayeva S."/>
            <person name="Izzatullayeva V."/>
            <person name="Mammadov A."/>
            <person name="Mammadov A."/>
            <person name="Sharifova S."/>
            <person name="Ojaghi J."/>
            <person name="Eynullazada K."/>
            <person name="Bayramov B."/>
            <person name="Abdulazimova A."/>
            <person name="Shahmuradov I."/>
        </authorList>
    </citation>
    <scope>NUCLEOTIDE SEQUENCE [LARGE SCALE GENOMIC DNA]</scope>
    <source>
        <strain evidence="3">cv. AG2017</strain>
        <tissue evidence="2">Leaf</tissue>
    </source>
</reference>
<evidence type="ECO:0000313" key="2">
    <source>
        <dbReference type="EMBL" id="PKI37725.1"/>
    </source>
</evidence>
<proteinExistence type="predicted"/>
<dbReference type="EMBL" id="PGOL01004339">
    <property type="protein sequence ID" value="PKI37725.1"/>
    <property type="molecule type" value="Genomic_DNA"/>
</dbReference>
<comment type="caution">
    <text evidence="2">The sequence shown here is derived from an EMBL/GenBank/DDBJ whole genome shotgun (WGS) entry which is preliminary data.</text>
</comment>
<organism evidence="2 3">
    <name type="scientific">Punica granatum</name>
    <name type="common">Pomegranate</name>
    <dbReference type="NCBI Taxonomy" id="22663"/>
    <lineage>
        <taxon>Eukaryota</taxon>
        <taxon>Viridiplantae</taxon>
        <taxon>Streptophyta</taxon>
        <taxon>Embryophyta</taxon>
        <taxon>Tracheophyta</taxon>
        <taxon>Spermatophyta</taxon>
        <taxon>Magnoliopsida</taxon>
        <taxon>eudicotyledons</taxon>
        <taxon>Gunneridae</taxon>
        <taxon>Pentapetalae</taxon>
        <taxon>rosids</taxon>
        <taxon>malvids</taxon>
        <taxon>Myrtales</taxon>
        <taxon>Lythraceae</taxon>
        <taxon>Punica</taxon>
    </lineage>
</organism>
<accession>A0A2I0I186</accession>
<dbReference type="PANTHER" id="PTHR37610">
    <property type="entry name" value="CCHC-TYPE DOMAIN-CONTAINING PROTEIN"/>
    <property type="match status" value="1"/>
</dbReference>
<evidence type="ECO:0000256" key="1">
    <source>
        <dbReference type="SAM" id="MobiDB-lite"/>
    </source>
</evidence>
<keyword evidence="3" id="KW-1185">Reference proteome</keyword>
<feature type="region of interest" description="Disordered" evidence="1">
    <location>
        <begin position="187"/>
        <end position="207"/>
    </location>
</feature>
<evidence type="ECO:0000313" key="3">
    <source>
        <dbReference type="Proteomes" id="UP000233551"/>
    </source>
</evidence>